<evidence type="ECO:0000313" key="3">
    <source>
        <dbReference type="Proteomes" id="UP001305647"/>
    </source>
</evidence>
<dbReference type="Proteomes" id="UP001305647">
    <property type="component" value="Unassembled WGS sequence"/>
</dbReference>
<name>A0AAN6PZM5_9PEZI</name>
<evidence type="ECO:0000256" key="1">
    <source>
        <dbReference type="SAM" id="MobiDB-lite"/>
    </source>
</evidence>
<protein>
    <submittedName>
        <fullName evidence="2">Uncharacterized protein</fullName>
    </submittedName>
</protein>
<sequence>MERRSWAQKVNSTRHLPPAMDEASRVSRTAGTTAITAIASLAVCLLSGTPVPSLQPRASVRTLMKPANKQLIGGQLFVPRGCRPLHLTFIKYHVGRYPYSTAATRSVG</sequence>
<gene>
    <name evidence="2" type="ORF">N658DRAFT_94550</name>
</gene>
<dbReference type="AlphaFoldDB" id="A0AAN6PZM5"/>
<reference evidence="2" key="2">
    <citation type="submission" date="2023-05" db="EMBL/GenBank/DDBJ databases">
        <authorList>
            <consortium name="Lawrence Berkeley National Laboratory"/>
            <person name="Steindorff A."/>
            <person name="Hensen N."/>
            <person name="Bonometti L."/>
            <person name="Westerberg I."/>
            <person name="Brannstrom I.O."/>
            <person name="Guillou S."/>
            <person name="Cros-Aarteil S."/>
            <person name="Calhoun S."/>
            <person name="Haridas S."/>
            <person name="Kuo A."/>
            <person name="Mondo S."/>
            <person name="Pangilinan J."/>
            <person name="Riley R."/>
            <person name="Labutti K."/>
            <person name="Andreopoulos B."/>
            <person name="Lipzen A."/>
            <person name="Chen C."/>
            <person name="Yanf M."/>
            <person name="Daum C."/>
            <person name="Ng V."/>
            <person name="Clum A."/>
            <person name="Ohm R."/>
            <person name="Martin F."/>
            <person name="Silar P."/>
            <person name="Natvig D."/>
            <person name="Lalanne C."/>
            <person name="Gautier V."/>
            <person name="Ament-Velasquez S.L."/>
            <person name="Kruys A."/>
            <person name="Hutchinson M.I."/>
            <person name="Powell A.J."/>
            <person name="Barry K."/>
            <person name="Miller A.N."/>
            <person name="Grigoriev I.V."/>
            <person name="Debuchy R."/>
            <person name="Gladieux P."/>
            <person name="Thoren M.H."/>
            <person name="Johannesson H."/>
        </authorList>
    </citation>
    <scope>NUCLEOTIDE SEQUENCE</scope>
    <source>
        <strain evidence="2">CBS 757.83</strain>
    </source>
</reference>
<comment type="caution">
    <text evidence="2">The sequence shown here is derived from an EMBL/GenBank/DDBJ whole genome shotgun (WGS) entry which is preliminary data.</text>
</comment>
<keyword evidence="3" id="KW-1185">Reference proteome</keyword>
<feature type="region of interest" description="Disordered" evidence="1">
    <location>
        <begin position="1"/>
        <end position="22"/>
    </location>
</feature>
<reference evidence="2" key="1">
    <citation type="journal article" date="2023" name="Mol. Phylogenet. Evol.">
        <title>Genome-scale phylogeny and comparative genomics of the fungal order Sordariales.</title>
        <authorList>
            <person name="Hensen N."/>
            <person name="Bonometti L."/>
            <person name="Westerberg I."/>
            <person name="Brannstrom I.O."/>
            <person name="Guillou S."/>
            <person name="Cros-Aarteil S."/>
            <person name="Calhoun S."/>
            <person name="Haridas S."/>
            <person name="Kuo A."/>
            <person name="Mondo S."/>
            <person name="Pangilinan J."/>
            <person name="Riley R."/>
            <person name="LaButti K."/>
            <person name="Andreopoulos B."/>
            <person name="Lipzen A."/>
            <person name="Chen C."/>
            <person name="Yan M."/>
            <person name="Daum C."/>
            <person name="Ng V."/>
            <person name="Clum A."/>
            <person name="Steindorff A."/>
            <person name="Ohm R.A."/>
            <person name="Martin F."/>
            <person name="Silar P."/>
            <person name="Natvig D.O."/>
            <person name="Lalanne C."/>
            <person name="Gautier V."/>
            <person name="Ament-Velasquez S.L."/>
            <person name="Kruys A."/>
            <person name="Hutchinson M.I."/>
            <person name="Powell A.J."/>
            <person name="Barry K."/>
            <person name="Miller A.N."/>
            <person name="Grigoriev I.V."/>
            <person name="Debuchy R."/>
            <person name="Gladieux P."/>
            <person name="Hiltunen Thoren M."/>
            <person name="Johannesson H."/>
        </authorList>
    </citation>
    <scope>NUCLEOTIDE SEQUENCE</scope>
    <source>
        <strain evidence="2">CBS 757.83</strain>
    </source>
</reference>
<dbReference type="EMBL" id="MU863639">
    <property type="protein sequence ID" value="KAK4100748.1"/>
    <property type="molecule type" value="Genomic_DNA"/>
</dbReference>
<proteinExistence type="predicted"/>
<accession>A0AAN6PZM5</accession>
<evidence type="ECO:0000313" key="2">
    <source>
        <dbReference type="EMBL" id="KAK4100748.1"/>
    </source>
</evidence>
<organism evidence="2 3">
    <name type="scientific">Parathielavia hyrcaniae</name>
    <dbReference type="NCBI Taxonomy" id="113614"/>
    <lineage>
        <taxon>Eukaryota</taxon>
        <taxon>Fungi</taxon>
        <taxon>Dikarya</taxon>
        <taxon>Ascomycota</taxon>
        <taxon>Pezizomycotina</taxon>
        <taxon>Sordariomycetes</taxon>
        <taxon>Sordariomycetidae</taxon>
        <taxon>Sordariales</taxon>
        <taxon>Chaetomiaceae</taxon>
        <taxon>Parathielavia</taxon>
    </lineage>
</organism>